<proteinExistence type="predicted"/>
<evidence type="ECO:0000313" key="5">
    <source>
        <dbReference type="EMBL" id="SCM15877.1"/>
    </source>
</evidence>
<evidence type="ECO:0000313" key="6">
    <source>
        <dbReference type="EMBL" id="SCM17673.1"/>
    </source>
</evidence>
<sequence length="1188" mass="140874">MKKNPNDKKCVDQKSKLIDHNDHDETSNECAYINREDIDTNLINKKMCMLLKQYKIENIKKRKHFNLILLLKKKKKSLKKIRKNKKNILINDYLNILNSEKEYSNKYEQDKLFLNNIKRYDNNNNNNNELLNDGSYSIFFYNVFINGLYINKDSAKIIKSTDNQNLKKKNSINNNNDNYEELCQNYSNKTSNLKKKIFFFNGHQEILSIVDYFKILLNSLQNENITTKCFHFIEYAQMQENKEKHNIPYLQSYDIDNKKNEQSVISYGINLFTDKNLLNSNSIKDTVNILPNNNCENFQSHSTQNIGTYEDKNENPIKINDGNFNKILNTFMSELKAFFFSIISKVSLSKLIAKLIVIFSKVCLLLTPYYLNTTYFIEILTDFANIIPIKFIKYFVNFFIKNKNDFISKYKQFQNNVIFNDVIKIQTIGAKLIGFIKILQKKCNNNEKKESQNIFFLNIMLSECLPINHLGFCNRQSLKNNLNFFFYDSFKSHVYATNEHSVIYDQFQLSIKKNIGNYEQLKNIIRSKVQNQLFPSESLNQHDQTSAYQLKYNEIYNHNKNQETQNEYSIIHSNNTSASILDAQMESEQNEPNPVKKNIEENNENQNCTHKRKISDIALDDLNPEKNQKITLHEEINVKDKPIENYNVYISYIYIIMFIKYPEMFITEVKTELEDIYNAFKTFYSYTKKLKKTNILNINTIKEYLYNANFDFLGNRHIYNMLIYDENFLNIYFFKIFMALNFLNCELNILMKKKITNNQDTNTGNKNHNTFSNNNINEDTNISPNIRIIKLNQKDMKENINSNTSTTTISMKNSHDSKNIKSKDLDTKNNSQNNSKNINKFQTWNINENKTNNSKKFSEKTKEIMYNFMTDLINYLEHSKNYNHFKSLLYTEYCWYIWKKKIITKQSKDNFDTNFQFKNISIDMVETTNQYPDIENEANKYSKKIINSNSPLYNLINIIENYETLNNIMSYYYEINQNNQNVTKNIYQYTKVLDTIPFDNTNNSQSTSLTPLTNITDSNQVPKSNITSNELNNTSNKNASTNYTLLKNMNNYLLEINKIYLRREGEFWEIDDDETITNSKKNENENKLLIEKLIDKLEDYKKKMDIDNDPINEIEEDEKSKNNPVFKFRLAKLFILKYIDLYTIVKNKEFSINCDFLYNLMVQMDKNIEKKKKLLDKKQIEEESSETA</sequence>
<dbReference type="Proteomes" id="UP000219974">
    <property type="component" value="Chromosome 5"/>
</dbReference>
<dbReference type="EMBL" id="LT608269">
    <property type="protein sequence ID" value="SCM17673.1"/>
    <property type="molecule type" value="Genomic_DNA"/>
</dbReference>
<reference evidence="3 8" key="1">
    <citation type="submission" date="2016-02" db="EMBL/GenBank/DDBJ databases">
        <authorList>
            <consortium name="Pathogen Informatics"/>
        </authorList>
    </citation>
    <scope>NUCLEOTIDE SEQUENCE [LARGE SCALE GENOMIC DNA]</scope>
    <source>
        <strain evidence="3 8">K173</strain>
        <strain evidence="4 12">NK65 ny</strain>
        <strain evidence="7 11">NK65e</strain>
        <strain evidence="5 9">SP11 Antwerpcl1</strain>
        <strain evidence="6 10">SP11 RLL</strain>
    </source>
</reference>
<feature type="region of interest" description="Disordered" evidence="2">
    <location>
        <begin position="803"/>
        <end position="842"/>
    </location>
</feature>
<evidence type="ECO:0000256" key="1">
    <source>
        <dbReference type="SAM" id="Coils"/>
    </source>
</evidence>
<dbReference type="VEuPathDB" id="PlasmoDB:PBANKA_0524000"/>
<dbReference type="EMBL" id="LT608253">
    <property type="protein sequence ID" value="SCM15877.1"/>
    <property type="molecule type" value="Genomic_DNA"/>
</dbReference>
<feature type="compositionally biased region" description="Low complexity" evidence="2">
    <location>
        <begin position="828"/>
        <end position="840"/>
    </location>
</feature>
<evidence type="ECO:0000313" key="11">
    <source>
        <dbReference type="Proteomes" id="UP000220214"/>
    </source>
</evidence>
<dbReference type="AlphaFoldDB" id="A0A113R4E1"/>
<evidence type="ECO:0000313" key="10">
    <source>
        <dbReference type="Proteomes" id="UP000219974"/>
    </source>
</evidence>
<dbReference type="OrthoDB" id="332663at2759"/>
<gene>
    <name evidence="3" type="ORF">PBK173_000094000</name>
    <name evidence="7" type="ORF">PBNK65E_000090400</name>
    <name evidence="4" type="ORF">PBNK65NY_000089800</name>
    <name evidence="5" type="ORF">PBSP11A_000089900</name>
    <name evidence="6" type="ORF">PBSP11RLL_000090200</name>
</gene>
<evidence type="ECO:0000313" key="8">
    <source>
        <dbReference type="Proteomes" id="UP000069549"/>
    </source>
</evidence>
<dbReference type="Proteomes" id="UP000220214">
    <property type="component" value="Chromosome 5"/>
</dbReference>
<feature type="compositionally biased region" description="Low complexity" evidence="2">
    <location>
        <begin position="803"/>
        <end position="812"/>
    </location>
</feature>
<evidence type="ECO:0000313" key="4">
    <source>
        <dbReference type="EMBL" id="SCL93502.1"/>
    </source>
</evidence>
<evidence type="ECO:0000313" key="9">
    <source>
        <dbReference type="Proteomes" id="UP000219860"/>
    </source>
</evidence>
<feature type="coiled-coil region" evidence="1">
    <location>
        <begin position="169"/>
        <end position="196"/>
    </location>
</feature>
<accession>A0A113R4E1</accession>
<dbReference type="EMBL" id="LT614631">
    <property type="protein sequence ID" value="SCN23226.1"/>
    <property type="molecule type" value="Genomic_DNA"/>
</dbReference>
<dbReference type="EMBL" id="LT160025">
    <property type="protein sequence ID" value="CXI13405.1"/>
    <property type="molecule type" value="Genomic_DNA"/>
</dbReference>
<name>A0A113R4E1_PLABE</name>
<feature type="compositionally biased region" description="Basic and acidic residues" evidence="2">
    <location>
        <begin position="813"/>
        <end position="827"/>
    </location>
</feature>
<evidence type="ECO:0000313" key="7">
    <source>
        <dbReference type="EMBL" id="SCN23226.1"/>
    </source>
</evidence>
<dbReference type="Proteomes" id="UP000516480">
    <property type="component" value="Chromosome 5"/>
</dbReference>
<evidence type="ECO:0000313" key="3">
    <source>
        <dbReference type="EMBL" id="CXI13405.1"/>
    </source>
</evidence>
<keyword evidence="1" id="KW-0175">Coiled coil</keyword>
<dbReference type="Proteomes" id="UP000069549">
    <property type="component" value="Chromosome 5"/>
</dbReference>
<dbReference type="OMA" id="LMCDYLK"/>
<protein>
    <submittedName>
        <fullName evidence="3">Uncharacterized protein</fullName>
    </submittedName>
</protein>
<dbReference type="Proteomes" id="UP000219860">
    <property type="component" value="Chromosome 5"/>
</dbReference>
<dbReference type="EMBL" id="LT608141">
    <property type="protein sequence ID" value="SCL93502.1"/>
    <property type="molecule type" value="Genomic_DNA"/>
</dbReference>
<organism evidence="3 8">
    <name type="scientific">Plasmodium berghei</name>
    <dbReference type="NCBI Taxonomy" id="5821"/>
    <lineage>
        <taxon>Eukaryota</taxon>
        <taxon>Sar</taxon>
        <taxon>Alveolata</taxon>
        <taxon>Apicomplexa</taxon>
        <taxon>Aconoidasida</taxon>
        <taxon>Haemosporida</taxon>
        <taxon>Plasmodiidae</taxon>
        <taxon>Plasmodium</taxon>
        <taxon>Plasmodium (Vinckeia)</taxon>
    </lineage>
</organism>
<evidence type="ECO:0000313" key="12">
    <source>
        <dbReference type="Proteomes" id="UP000516480"/>
    </source>
</evidence>
<evidence type="ECO:0000256" key="2">
    <source>
        <dbReference type="SAM" id="MobiDB-lite"/>
    </source>
</evidence>